<reference evidence="3" key="2">
    <citation type="submission" date="2022-07" db="EMBL/GenBank/DDBJ databases">
        <authorList>
            <person name="Goncalves M.F.M."/>
            <person name="Hilario S."/>
            <person name="Van De Peer Y."/>
            <person name="Esteves A.C."/>
            <person name="Alves A."/>
        </authorList>
    </citation>
    <scope>NUCLEOTIDE SEQUENCE</scope>
    <source>
        <strain evidence="3">MUM 19.33</strain>
    </source>
</reference>
<feature type="compositionally biased region" description="Basic and acidic residues" evidence="1">
    <location>
        <begin position="171"/>
        <end position="182"/>
    </location>
</feature>
<dbReference type="RefSeq" id="XP_051360581.1">
    <property type="nucleotide sequence ID" value="XM_051508291.1"/>
</dbReference>
<proteinExistence type="predicted"/>
<feature type="region of interest" description="Disordered" evidence="1">
    <location>
        <begin position="157"/>
        <end position="205"/>
    </location>
</feature>
<feature type="transmembrane region" description="Helical" evidence="2">
    <location>
        <begin position="63"/>
        <end position="82"/>
    </location>
</feature>
<evidence type="ECO:0000313" key="3">
    <source>
        <dbReference type="EMBL" id="KAI6779725.1"/>
    </source>
</evidence>
<sequence>MLRHPARVALRRIPLSPALTTVRHEHGVPATIVDRGFWRSLIPKPMRKENRLPRTKSKEWNPATFFIVMFLLIGSMSIQMIAMRNAFTRYMRLSEARIATLKEVVEKIQKGETVDVEKALGTGDPEKEQGWEEGKFRLACLKEEMLTLMAVLRAIEQDSGEPKASKKSKRREPEPEAAKQPEKAAPTTNTAQSTGKPSSGYSSFF</sequence>
<dbReference type="Proteomes" id="UP001055219">
    <property type="component" value="Unassembled WGS sequence"/>
</dbReference>
<evidence type="ECO:0000313" key="4">
    <source>
        <dbReference type="Proteomes" id="UP001055219"/>
    </source>
</evidence>
<reference evidence="3" key="1">
    <citation type="journal article" date="2021" name="J Fungi (Basel)">
        <title>Genomic and Metabolomic Analyses of the Marine Fungus Emericellopsis cladophorae: Insights into Saltwater Adaptability Mechanisms and Its Biosynthetic Potential.</title>
        <authorList>
            <person name="Goncalves M.F.M."/>
            <person name="Hilario S."/>
            <person name="Van de Peer Y."/>
            <person name="Esteves A.C."/>
            <person name="Alves A."/>
        </authorList>
    </citation>
    <scope>NUCLEOTIDE SEQUENCE</scope>
    <source>
        <strain evidence="3">MUM 19.33</strain>
    </source>
</reference>
<dbReference type="OrthoDB" id="2253354at2759"/>
<dbReference type="InterPro" id="IPR035213">
    <property type="entry name" value="DUF5321"/>
</dbReference>
<gene>
    <name evidence="3" type="ORF">J7T54_005755</name>
</gene>
<keyword evidence="2" id="KW-0812">Transmembrane</keyword>
<protein>
    <submittedName>
        <fullName evidence="3">Uncharacterized protein</fullName>
    </submittedName>
</protein>
<dbReference type="Pfam" id="PF17254">
    <property type="entry name" value="DUF5321"/>
    <property type="match status" value="1"/>
</dbReference>
<feature type="compositionally biased region" description="Polar residues" evidence="1">
    <location>
        <begin position="187"/>
        <end position="205"/>
    </location>
</feature>
<comment type="caution">
    <text evidence="3">The sequence shown here is derived from an EMBL/GenBank/DDBJ whole genome shotgun (WGS) entry which is preliminary data.</text>
</comment>
<keyword evidence="2" id="KW-0472">Membrane</keyword>
<dbReference type="AlphaFoldDB" id="A0A9P9XXW5"/>
<keyword evidence="4" id="KW-1185">Reference proteome</keyword>
<name>A0A9P9XXW5_9HYPO</name>
<keyword evidence="2" id="KW-1133">Transmembrane helix</keyword>
<organism evidence="3 4">
    <name type="scientific">Emericellopsis cladophorae</name>
    <dbReference type="NCBI Taxonomy" id="2686198"/>
    <lineage>
        <taxon>Eukaryota</taxon>
        <taxon>Fungi</taxon>
        <taxon>Dikarya</taxon>
        <taxon>Ascomycota</taxon>
        <taxon>Pezizomycotina</taxon>
        <taxon>Sordariomycetes</taxon>
        <taxon>Hypocreomycetidae</taxon>
        <taxon>Hypocreales</taxon>
        <taxon>Bionectriaceae</taxon>
        <taxon>Emericellopsis</taxon>
    </lineage>
</organism>
<evidence type="ECO:0000256" key="1">
    <source>
        <dbReference type="SAM" id="MobiDB-lite"/>
    </source>
</evidence>
<dbReference type="GeneID" id="75832238"/>
<dbReference type="EMBL" id="JAGIXG020000042">
    <property type="protein sequence ID" value="KAI6779725.1"/>
    <property type="molecule type" value="Genomic_DNA"/>
</dbReference>
<evidence type="ECO:0000256" key="2">
    <source>
        <dbReference type="SAM" id="Phobius"/>
    </source>
</evidence>
<accession>A0A9P9XXW5</accession>